<dbReference type="Proteomes" id="UP001062846">
    <property type="component" value="Chromosome 10"/>
</dbReference>
<proteinExistence type="predicted"/>
<dbReference type="EMBL" id="CM046397">
    <property type="protein sequence ID" value="KAI8534410.1"/>
    <property type="molecule type" value="Genomic_DNA"/>
</dbReference>
<accession>A0ACC0M0G6</accession>
<reference evidence="1" key="1">
    <citation type="submission" date="2022-02" db="EMBL/GenBank/DDBJ databases">
        <title>Plant Genome Project.</title>
        <authorList>
            <person name="Zhang R.-G."/>
        </authorList>
    </citation>
    <scope>NUCLEOTIDE SEQUENCE</scope>
    <source>
        <strain evidence="1">AT1</strain>
    </source>
</reference>
<organism evidence="1 2">
    <name type="scientific">Rhododendron molle</name>
    <name type="common">Chinese azalea</name>
    <name type="synonym">Azalea mollis</name>
    <dbReference type="NCBI Taxonomy" id="49168"/>
    <lineage>
        <taxon>Eukaryota</taxon>
        <taxon>Viridiplantae</taxon>
        <taxon>Streptophyta</taxon>
        <taxon>Embryophyta</taxon>
        <taxon>Tracheophyta</taxon>
        <taxon>Spermatophyta</taxon>
        <taxon>Magnoliopsida</taxon>
        <taxon>eudicotyledons</taxon>
        <taxon>Gunneridae</taxon>
        <taxon>Pentapetalae</taxon>
        <taxon>asterids</taxon>
        <taxon>Ericales</taxon>
        <taxon>Ericaceae</taxon>
        <taxon>Ericoideae</taxon>
        <taxon>Rhodoreae</taxon>
        <taxon>Rhododendron</taxon>
    </lineage>
</organism>
<protein>
    <submittedName>
        <fullName evidence="1">Uncharacterized protein</fullName>
    </submittedName>
</protein>
<keyword evidence="2" id="KW-1185">Reference proteome</keyword>
<evidence type="ECO:0000313" key="2">
    <source>
        <dbReference type="Proteomes" id="UP001062846"/>
    </source>
</evidence>
<evidence type="ECO:0000313" key="1">
    <source>
        <dbReference type="EMBL" id="KAI8534410.1"/>
    </source>
</evidence>
<sequence length="180" mass="20297">MAVSMMSSATVARTAAPIQASGLMSSFTGKSMSSFPMSAKASVGKRSSNAGRIKCMKVWPPKGLIKFETLSYLPPLTREQLLKEVDYLIRNGWVPCLEFESTQKPSVYREHGNTPGYYDGRYWTMWKLPMYGCTDSTQVLNEVDECVKEYPEAFVRIIGFDNVRQVQCISFIAYKPPSFK</sequence>
<comment type="caution">
    <text evidence="1">The sequence shown here is derived from an EMBL/GenBank/DDBJ whole genome shotgun (WGS) entry which is preliminary data.</text>
</comment>
<name>A0ACC0M0G6_RHOML</name>
<gene>
    <name evidence="1" type="ORF">RHMOL_Rhmol10G0087300</name>
</gene>